<proteinExistence type="predicted"/>
<keyword evidence="1" id="KW-0472">Membrane</keyword>
<reference evidence="2 3" key="1">
    <citation type="submission" date="2016-10" db="EMBL/GenBank/DDBJ databases">
        <authorList>
            <person name="de Groot N.N."/>
        </authorList>
    </citation>
    <scope>NUCLEOTIDE SEQUENCE [LARGE SCALE GENOMIC DNA]</scope>
    <source>
        <strain evidence="2 3">DSM 21771</strain>
    </source>
</reference>
<keyword evidence="1" id="KW-0812">Transmembrane</keyword>
<keyword evidence="1" id="KW-1133">Transmembrane helix</keyword>
<feature type="transmembrane region" description="Helical" evidence="1">
    <location>
        <begin position="80"/>
        <end position="100"/>
    </location>
</feature>
<dbReference type="OrthoDB" id="9882978at2"/>
<feature type="transmembrane region" description="Helical" evidence="1">
    <location>
        <begin position="12"/>
        <end position="31"/>
    </location>
</feature>
<dbReference type="EMBL" id="FNEN01000036">
    <property type="protein sequence ID" value="SDJ32711.1"/>
    <property type="molecule type" value="Genomic_DNA"/>
</dbReference>
<dbReference type="RefSeq" id="WP_090400297.1">
    <property type="nucleotide sequence ID" value="NZ_FNEN01000036.1"/>
</dbReference>
<sequence length="101" mass="11718">MTLKYYLITAGKAFAFSGIVLILLLGVSFFWNLNIPMEPVITTMILFIAIAPVLQKNADDHKRNYGNYQNKETPSKREMILRYVLFWVFVALILVFILLFL</sequence>
<gene>
    <name evidence="2" type="ORF">SAMN04488123_1369</name>
</gene>
<evidence type="ECO:0000256" key="1">
    <source>
        <dbReference type="SAM" id="Phobius"/>
    </source>
</evidence>
<keyword evidence="3" id="KW-1185">Reference proteome</keyword>
<feature type="transmembrane region" description="Helical" evidence="1">
    <location>
        <begin position="37"/>
        <end position="54"/>
    </location>
</feature>
<dbReference type="AlphaFoldDB" id="A0A1G8SU43"/>
<name>A0A1G8SU43_9BACI</name>
<evidence type="ECO:0000313" key="3">
    <source>
        <dbReference type="Proteomes" id="UP000198853"/>
    </source>
</evidence>
<dbReference type="Proteomes" id="UP000198853">
    <property type="component" value="Unassembled WGS sequence"/>
</dbReference>
<protein>
    <submittedName>
        <fullName evidence="2">Uncharacterized protein</fullName>
    </submittedName>
</protein>
<organism evidence="2 3">
    <name type="scientific">Natribacillus halophilus</name>
    <dbReference type="NCBI Taxonomy" id="549003"/>
    <lineage>
        <taxon>Bacteria</taxon>
        <taxon>Bacillati</taxon>
        <taxon>Bacillota</taxon>
        <taxon>Bacilli</taxon>
        <taxon>Bacillales</taxon>
        <taxon>Bacillaceae</taxon>
        <taxon>Natribacillus</taxon>
    </lineage>
</organism>
<evidence type="ECO:0000313" key="2">
    <source>
        <dbReference type="EMBL" id="SDJ32711.1"/>
    </source>
</evidence>
<accession>A0A1G8SU43</accession>